<name>A0A8C2MGN4_CRIGR</name>
<feature type="compositionally biased region" description="Polar residues" evidence="1">
    <location>
        <begin position="57"/>
        <end position="82"/>
    </location>
</feature>
<reference evidence="2" key="2">
    <citation type="submission" date="2025-09" db="UniProtKB">
        <authorList>
            <consortium name="Ensembl"/>
        </authorList>
    </citation>
    <scope>IDENTIFICATION</scope>
</reference>
<sequence length="154" mass="16252">LPGASPPAGDPDGANLTAAHDPWELRRPCRPAVPGSAGRIRSSPPGPQHRCPPPWLQSCTSRARMALSQNPSREQSIASRRSASADGQRAEADTPTRLSPPPNPASRAGDTLGSTPLGCFLIRCSLAKIIPPHTHTHRTPTPCRDIACLELPGD</sequence>
<evidence type="ECO:0000256" key="1">
    <source>
        <dbReference type="SAM" id="MobiDB-lite"/>
    </source>
</evidence>
<accession>A0A8C2MGN4</accession>
<organism evidence="2 3">
    <name type="scientific">Cricetulus griseus</name>
    <name type="common">Chinese hamster</name>
    <name type="synonym">Cricetulus barabensis griseus</name>
    <dbReference type="NCBI Taxonomy" id="10029"/>
    <lineage>
        <taxon>Eukaryota</taxon>
        <taxon>Metazoa</taxon>
        <taxon>Chordata</taxon>
        <taxon>Craniata</taxon>
        <taxon>Vertebrata</taxon>
        <taxon>Euteleostomi</taxon>
        <taxon>Mammalia</taxon>
        <taxon>Eutheria</taxon>
        <taxon>Euarchontoglires</taxon>
        <taxon>Glires</taxon>
        <taxon>Rodentia</taxon>
        <taxon>Myomorpha</taxon>
        <taxon>Muroidea</taxon>
        <taxon>Cricetidae</taxon>
        <taxon>Cricetinae</taxon>
        <taxon>Cricetulus</taxon>
    </lineage>
</organism>
<evidence type="ECO:0000313" key="2">
    <source>
        <dbReference type="Ensembl" id="ENSCGRP00001018966.1"/>
    </source>
</evidence>
<dbReference type="Proteomes" id="UP000694386">
    <property type="component" value="Unplaced"/>
</dbReference>
<protein>
    <submittedName>
        <fullName evidence="2">Uncharacterized protein</fullName>
    </submittedName>
</protein>
<dbReference type="AlphaFoldDB" id="A0A8C2MGN4"/>
<feature type="compositionally biased region" description="Pro residues" evidence="1">
    <location>
        <begin position="44"/>
        <end position="55"/>
    </location>
</feature>
<reference evidence="2" key="1">
    <citation type="submission" date="2025-08" db="UniProtKB">
        <authorList>
            <consortium name="Ensembl"/>
        </authorList>
    </citation>
    <scope>IDENTIFICATION</scope>
</reference>
<feature type="region of interest" description="Disordered" evidence="1">
    <location>
        <begin position="1"/>
        <end position="111"/>
    </location>
</feature>
<proteinExistence type="predicted"/>
<dbReference type="Ensembl" id="ENSCGRT00001023210.1">
    <property type="protein sequence ID" value="ENSCGRP00001018966.1"/>
    <property type="gene ID" value="ENSCGRG00001018552.1"/>
</dbReference>
<evidence type="ECO:0000313" key="3">
    <source>
        <dbReference type="Proteomes" id="UP000694386"/>
    </source>
</evidence>